<dbReference type="HAMAP" id="MF_01665">
    <property type="entry name" value="HemeA_synth_type2"/>
    <property type="match status" value="1"/>
</dbReference>
<comment type="catalytic activity">
    <reaction evidence="11">
        <text>Fe(II)-heme o + 2 A + H2O = Fe(II)-heme a + 2 AH2</text>
        <dbReference type="Rhea" id="RHEA:63388"/>
        <dbReference type="ChEBI" id="CHEBI:13193"/>
        <dbReference type="ChEBI" id="CHEBI:15377"/>
        <dbReference type="ChEBI" id="CHEBI:17499"/>
        <dbReference type="ChEBI" id="CHEBI:60530"/>
        <dbReference type="ChEBI" id="CHEBI:61715"/>
        <dbReference type="EC" id="1.17.99.9"/>
    </reaction>
    <physiologicalReaction direction="left-to-right" evidence="11">
        <dbReference type="Rhea" id="RHEA:63389"/>
    </physiologicalReaction>
</comment>
<feature type="transmembrane region" description="Helical" evidence="12">
    <location>
        <begin position="167"/>
        <end position="187"/>
    </location>
</feature>
<feature type="transmembrane region" description="Helical" evidence="12">
    <location>
        <begin position="136"/>
        <end position="155"/>
    </location>
</feature>
<dbReference type="EC" id="1.17.99.9" evidence="12"/>
<evidence type="ECO:0000313" key="14">
    <source>
        <dbReference type="Proteomes" id="UP000199598"/>
    </source>
</evidence>
<evidence type="ECO:0000256" key="8">
    <source>
        <dbReference type="ARBA" id="ARBA00023133"/>
    </source>
</evidence>
<evidence type="ECO:0000256" key="1">
    <source>
        <dbReference type="ARBA" id="ARBA00001970"/>
    </source>
</evidence>
<comment type="subunit">
    <text evidence="12">Interacts with CtaB.</text>
</comment>
<keyword evidence="7 12" id="KW-0408">Iron</keyword>
<keyword evidence="9 12" id="KW-0472">Membrane</keyword>
<name>A0A1I4BRL8_9HYPH</name>
<feature type="transmembrane region" description="Helical" evidence="12">
    <location>
        <begin position="106"/>
        <end position="124"/>
    </location>
</feature>
<organism evidence="13 14">
    <name type="scientific">Pseudovibrio ascidiaceicola</name>
    <dbReference type="NCBI Taxonomy" id="285279"/>
    <lineage>
        <taxon>Bacteria</taxon>
        <taxon>Pseudomonadati</taxon>
        <taxon>Pseudomonadota</taxon>
        <taxon>Alphaproteobacteria</taxon>
        <taxon>Hyphomicrobiales</taxon>
        <taxon>Stappiaceae</taxon>
        <taxon>Pseudovibrio</taxon>
    </lineage>
</organism>
<keyword evidence="3 12" id="KW-0812">Transmembrane</keyword>
<evidence type="ECO:0000256" key="4">
    <source>
        <dbReference type="ARBA" id="ARBA00022723"/>
    </source>
</evidence>
<dbReference type="Proteomes" id="UP000199598">
    <property type="component" value="Unassembled WGS sequence"/>
</dbReference>
<reference evidence="13 14" key="1">
    <citation type="submission" date="2016-10" db="EMBL/GenBank/DDBJ databases">
        <authorList>
            <person name="Varghese N."/>
            <person name="Submissions S."/>
        </authorList>
    </citation>
    <scope>NUCLEOTIDE SEQUENCE [LARGE SCALE GENOMIC DNA]</scope>
    <source>
        <strain evidence="13 14">DSM 16392</strain>
    </source>
</reference>
<keyword evidence="4 12" id="KW-0479">Metal-binding</keyword>
<dbReference type="RefSeq" id="WP_093520884.1">
    <property type="nucleotide sequence ID" value="NZ_FOSK01000008.1"/>
</dbReference>
<gene>
    <name evidence="12" type="primary">ctaA</name>
    <name evidence="13" type="ORF">SAMN04488518_10898</name>
</gene>
<dbReference type="Pfam" id="PF02628">
    <property type="entry name" value="COX15-CtaA"/>
    <property type="match status" value="1"/>
</dbReference>
<feature type="transmembrane region" description="Helical" evidence="12">
    <location>
        <begin position="275"/>
        <end position="292"/>
    </location>
</feature>
<evidence type="ECO:0000256" key="2">
    <source>
        <dbReference type="ARBA" id="ARBA00004141"/>
    </source>
</evidence>
<keyword evidence="12" id="KW-1003">Cell membrane</keyword>
<dbReference type="PANTHER" id="PTHR23289">
    <property type="entry name" value="CYTOCHROME C OXIDASE ASSEMBLY PROTEIN COX15"/>
    <property type="match status" value="1"/>
</dbReference>
<keyword evidence="8 12" id="KW-0350">Heme biosynthesis</keyword>
<sequence>MSTPFYSSDLSAQDLSNRRQMRVWLLFICFLILAMVVVGGATRLTESGLSITEWKPIHGAIPPLSAAEWTEEFEKYKQIPQYKLLNEGMTLSEFKAIFWWEWGHRLLGRVIGLFFFIPLVWFWARGQVSSWLKPRLVVAFLLGGLQGAIGWWMVASGLVNRVDVSQYRLAVHLSVACILFAYLYYLAGVLKRRPELEREGWNVFGDGLFGAYGIVALVLFQLFLGALVAGLNAGLTFNTWPLMDGQIVPSGLFVMSPWWINFFENVMMVQFQHRMIAYALVIAVFLQSFSLMRGNREGVLKRNASWLMVAIVIQVFLGVVTLLGMVPMDRALAHQAMALIVLALAVEQVCLLRREKEAALRS</sequence>
<dbReference type="InterPro" id="IPR023754">
    <property type="entry name" value="HemeA_Synthase_type2"/>
</dbReference>
<feature type="transmembrane region" description="Helical" evidence="12">
    <location>
        <begin position="332"/>
        <end position="352"/>
    </location>
</feature>
<evidence type="ECO:0000256" key="6">
    <source>
        <dbReference type="ARBA" id="ARBA00023002"/>
    </source>
</evidence>
<evidence type="ECO:0000256" key="10">
    <source>
        <dbReference type="ARBA" id="ARBA00044501"/>
    </source>
</evidence>
<comment type="cofactor">
    <cofactor evidence="1 12">
        <name>heme b</name>
        <dbReference type="ChEBI" id="CHEBI:60344"/>
    </cofactor>
</comment>
<comment type="caution">
    <text evidence="13">The sequence shown here is derived from an EMBL/GenBank/DDBJ whole genome shotgun (WGS) entry which is preliminary data.</text>
</comment>
<feature type="binding site" description="axial binding residue" evidence="12">
    <location>
        <position position="273"/>
    </location>
    <ligand>
        <name>heme</name>
        <dbReference type="ChEBI" id="CHEBI:30413"/>
    </ligand>
    <ligandPart>
        <name>Fe</name>
        <dbReference type="ChEBI" id="CHEBI:18248"/>
    </ligandPart>
</feature>
<evidence type="ECO:0000313" key="13">
    <source>
        <dbReference type="EMBL" id="SFK71050.1"/>
    </source>
</evidence>
<comment type="subcellular location">
    <subcellularLocation>
        <location evidence="12">Cell membrane</location>
        <topology evidence="12">Multi-pass membrane protein</topology>
    </subcellularLocation>
    <subcellularLocation>
        <location evidence="2">Membrane</location>
        <topology evidence="2">Multi-pass membrane protein</topology>
    </subcellularLocation>
</comment>
<accession>A0A1I4BRL8</accession>
<keyword evidence="5 12" id="KW-1133">Transmembrane helix</keyword>
<comment type="pathway">
    <text evidence="10 12">Porphyrin-containing compound metabolism; heme A biosynthesis; heme A from heme O: step 1/1.</text>
</comment>
<feature type="transmembrane region" description="Helical" evidence="12">
    <location>
        <begin position="208"/>
        <end position="231"/>
    </location>
</feature>
<protein>
    <recommendedName>
        <fullName evidence="12">Heme A synthase</fullName>
        <shortName evidence="12">HAS</shortName>
        <ecNumber evidence="12">1.17.99.9</ecNumber>
    </recommendedName>
    <alternativeName>
        <fullName evidence="12">Cytochrome aa3-controlling protein</fullName>
    </alternativeName>
</protein>
<comment type="similarity">
    <text evidence="12">Belongs to the COX15/CtaA family. Type 2 subfamily.</text>
</comment>
<feature type="transmembrane region" description="Helical" evidence="12">
    <location>
        <begin position="304"/>
        <end position="326"/>
    </location>
</feature>
<evidence type="ECO:0000256" key="9">
    <source>
        <dbReference type="ARBA" id="ARBA00023136"/>
    </source>
</evidence>
<comment type="function">
    <text evidence="12">Catalyzes the conversion of heme O to heme A by two successive hydroxylations of the methyl group at C8. The first hydroxylation forms heme I, the second hydroxylation results in an unstable dihydroxymethyl group, which spontaneously dehydrates, resulting in the formyl group of heme A.</text>
</comment>
<dbReference type="InterPro" id="IPR003780">
    <property type="entry name" value="COX15/CtaA_fam"/>
</dbReference>
<keyword evidence="6 12" id="KW-0560">Oxidoreductase</keyword>
<dbReference type="PANTHER" id="PTHR23289:SF2">
    <property type="entry name" value="CYTOCHROME C OXIDASE ASSEMBLY PROTEIN COX15 HOMOLOG"/>
    <property type="match status" value="1"/>
</dbReference>
<proteinExistence type="inferred from homology"/>
<keyword evidence="14" id="KW-1185">Reference proteome</keyword>
<evidence type="ECO:0000256" key="12">
    <source>
        <dbReference type="HAMAP-Rule" id="MF_01665"/>
    </source>
</evidence>
<evidence type="ECO:0000256" key="3">
    <source>
        <dbReference type="ARBA" id="ARBA00022692"/>
    </source>
</evidence>
<feature type="transmembrane region" description="Helical" evidence="12">
    <location>
        <begin position="21"/>
        <end position="41"/>
    </location>
</feature>
<feature type="binding site" description="axial binding residue" evidence="12">
    <location>
        <position position="334"/>
    </location>
    <ligand>
        <name>heme</name>
        <dbReference type="ChEBI" id="CHEBI:30413"/>
    </ligand>
    <ligandPart>
        <name>Fe</name>
        <dbReference type="ChEBI" id="CHEBI:18248"/>
    </ligandPart>
</feature>
<dbReference type="EMBL" id="FOSK01000008">
    <property type="protein sequence ID" value="SFK71050.1"/>
    <property type="molecule type" value="Genomic_DNA"/>
</dbReference>
<evidence type="ECO:0000256" key="7">
    <source>
        <dbReference type="ARBA" id="ARBA00023004"/>
    </source>
</evidence>
<evidence type="ECO:0000256" key="5">
    <source>
        <dbReference type="ARBA" id="ARBA00022989"/>
    </source>
</evidence>
<evidence type="ECO:0000256" key="11">
    <source>
        <dbReference type="ARBA" id="ARBA00048044"/>
    </source>
</evidence>